<dbReference type="OrthoDB" id="5185819at2"/>
<dbReference type="SUPFAM" id="SSF54427">
    <property type="entry name" value="NTF2-like"/>
    <property type="match status" value="1"/>
</dbReference>
<dbReference type="AlphaFoldDB" id="A0A271LYN9"/>
<dbReference type="InterPro" id="IPR032710">
    <property type="entry name" value="NTF2-like_dom_sf"/>
</dbReference>
<reference evidence="2 3" key="1">
    <citation type="submission" date="2017-08" db="EMBL/GenBank/DDBJ databases">
        <title>Mesorhizobium wenxinae sp. nov., a novel rhizobial species isolated from root nodules of chickpea (Cicer arietinum L.).</title>
        <authorList>
            <person name="Zhang J."/>
        </authorList>
    </citation>
    <scope>NUCLEOTIDE SEQUENCE [LARGE SCALE GENOMIC DNA]</scope>
    <source>
        <strain evidence="2 3">SDW018</strain>
    </source>
</reference>
<comment type="caution">
    <text evidence="2">The sequence shown here is derived from an EMBL/GenBank/DDBJ whole genome shotgun (WGS) entry which is preliminary data.</text>
</comment>
<sequence>MKQDSIIVVHPDDQSRQTAEIMRRFNDVFQLHDPSALPDLVAEDCVIENTVPAPDGARHAGREACVNLWSAIASEPGTRFDIEETFVAGERATIRWRYWPADGNSIRGVNLMRVADGLIVEAMGYVKG</sequence>
<proteinExistence type="predicted"/>
<protein>
    <submittedName>
        <fullName evidence="2">DUF4440 domain-containing protein</fullName>
    </submittedName>
</protein>
<accession>A0A271LYN9</accession>
<evidence type="ECO:0000313" key="3">
    <source>
        <dbReference type="Proteomes" id="UP000216442"/>
    </source>
</evidence>
<evidence type="ECO:0000313" key="2">
    <source>
        <dbReference type="EMBL" id="PAQ12298.1"/>
    </source>
</evidence>
<dbReference type="Gene3D" id="3.10.450.50">
    <property type="match status" value="1"/>
</dbReference>
<dbReference type="Pfam" id="PF12680">
    <property type="entry name" value="SnoaL_2"/>
    <property type="match status" value="1"/>
</dbReference>
<evidence type="ECO:0000259" key="1">
    <source>
        <dbReference type="Pfam" id="PF12680"/>
    </source>
</evidence>
<dbReference type="RefSeq" id="WP_095490848.1">
    <property type="nucleotide sequence ID" value="NZ_NPKJ01000005.1"/>
</dbReference>
<dbReference type="Proteomes" id="UP000216442">
    <property type="component" value="Unassembled WGS sequence"/>
</dbReference>
<dbReference type="EMBL" id="NPKJ01000005">
    <property type="protein sequence ID" value="PAQ12298.1"/>
    <property type="molecule type" value="Genomic_DNA"/>
</dbReference>
<gene>
    <name evidence="2" type="ORF">CIT26_01075</name>
</gene>
<dbReference type="InterPro" id="IPR037401">
    <property type="entry name" value="SnoaL-like"/>
</dbReference>
<organism evidence="2 3">
    <name type="scientific">Mesorhizobium temperatum</name>
    <dbReference type="NCBI Taxonomy" id="241416"/>
    <lineage>
        <taxon>Bacteria</taxon>
        <taxon>Pseudomonadati</taxon>
        <taxon>Pseudomonadota</taxon>
        <taxon>Alphaproteobacteria</taxon>
        <taxon>Hyphomicrobiales</taxon>
        <taxon>Phyllobacteriaceae</taxon>
        <taxon>Mesorhizobium</taxon>
    </lineage>
</organism>
<feature type="domain" description="SnoaL-like" evidence="1">
    <location>
        <begin position="23"/>
        <end position="121"/>
    </location>
</feature>
<keyword evidence="3" id="KW-1185">Reference proteome</keyword>
<name>A0A271LYN9_9HYPH</name>